<reference evidence="1 2" key="1">
    <citation type="journal article" date="2022" name="bioRxiv">
        <title>The genome of the oomycete Peronosclerospora sorghi, a cosmopolitan pathogen of maize and sorghum, is inflated with dispersed pseudogenes.</title>
        <authorList>
            <person name="Fletcher K."/>
            <person name="Martin F."/>
            <person name="Isakeit T."/>
            <person name="Cavanaugh K."/>
            <person name="Magill C."/>
            <person name="Michelmore R."/>
        </authorList>
    </citation>
    <scope>NUCLEOTIDE SEQUENCE [LARGE SCALE GENOMIC DNA]</scope>
    <source>
        <strain evidence="1">P6</strain>
    </source>
</reference>
<sequence>MNDAFAKSLVQNLDVMSKIKDVTIILDGLQYCLELNEGKWVDKPYHPADIREIICNRYHFVNNEALVAILKPVVDAIGRLENRILPLWLIS</sequence>
<gene>
    <name evidence="1" type="ORF">PsorP6_017979</name>
</gene>
<comment type="caution">
    <text evidence="1">The sequence shown here is derived from an EMBL/GenBank/DDBJ whole genome shotgun (WGS) entry which is preliminary data.</text>
</comment>
<proteinExistence type="predicted"/>
<evidence type="ECO:0000313" key="2">
    <source>
        <dbReference type="Proteomes" id="UP001163321"/>
    </source>
</evidence>
<keyword evidence="2" id="KW-1185">Reference proteome</keyword>
<protein>
    <submittedName>
        <fullName evidence="1">Uncharacterized protein</fullName>
    </submittedName>
</protein>
<name>A0ACC0WEH0_9STRA</name>
<dbReference type="EMBL" id="CM047581">
    <property type="protein sequence ID" value="KAI9916338.1"/>
    <property type="molecule type" value="Genomic_DNA"/>
</dbReference>
<organism evidence="1 2">
    <name type="scientific">Peronosclerospora sorghi</name>
    <dbReference type="NCBI Taxonomy" id="230839"/>
    <lineage>
        <taxon>Eukaryota</taxon>
        <taxon>Sar</taxon>
        <taxon>Stramenopiles</taxon>
        <taxon>Oomycota</taxon>
        <taxon>Peronosporomycetes</taxon>
        <taxon>Peronosporales</taxon>
        <taxon>Peronosporaceae</taxon>
        <taxon>Peronosclerospora</taxon>
    </lineage>
</organism>
<dbReference type="Proteomes" id="UP001163321">
    <property type="component" value="Chromosome 2"/>
</dbReference>
<accession>A0ACC0WEH0</accession>
<evidence type="ECO:0000313" key="1">
    <source>
        <dbReference type="EMBL" id="KAI9916338.1"/>
    </source>
</evidence>